<sequence length="138" mass="14953">MGKTTRLFHRCVRSAIKALCCVRDSYVRSPTVLSGSAQFAAAAGYGSFTASFGFPLDITSSRDTREISRRCAEAPQNRRAEGRAAPFSRGVVLETIDEDKPCEFGADVRVCSDLLLGRRASCHAWGKGTVRWYAGGLG</sequence>
<keyword evidence="2" id="KW-1185">Reference proteome</keyword>
<dbReference type="EMBL" id="CM017877">
    <property type="protein sequence ID" value="KAG1348142.1"/>
    <property type="molecule type" value="Genomic_DNA"/>
</dbReference>
<comment type="caution">
    <text evidence="1">The sequence shown here is derived from an EMBL/GenBank/DDBJ whole genome shotgun (WGS) entry which is preliminary data.</text>
</comment>
<evidence type="ECO:0000313" key="2">
    <source>
        <dbReference type="Proteomes" id="UP000797356"/>
    </source>
</evidence>
<accession>A0A8K0N4J0</accession>
<dbReference type="PANTHER" id="PTHR33526:SF4">
    <property type="entry name" value="OS07G0123800 PROTEIN"/>
    <property type="match status" value="1"/>
</dbReference>
<gene>
    <name evidence="1" type="ORF">COCNU_06G019710</name>
</gene>
<name>A0A8K0N4J0_COCNU</name>
<evidence type="ECO:0000313" key="1">
    <source>
        <dbReference type="EMBL" id="KAG1348142.1"/>
    </source>
</evidence>
<reference evidence="1" key="1">
    <citation type="journal article" date="2017" name="Gigascience">
        <title>The genome draft of coconut (Cocos nucifera).</title>
        <authorList>
            <person name="Xiao Y."/>
            <person name="Xu P."/>
            <person name="Fan H."/>
            <person name="Baudouin L."/>
            <person name="Xia W."/>
            <person name="Bocs S."/>
            <person name="Xu J."/>
            <person name="Li Q."/>
            <person name="Guo A."/>
            <person name="Zhou L."/>
            <person name="Li J."/>
            <person name="Wu Y."/>
            <person name="Ma Z."/>
            <person name="Armero A."/>
            <person name="Issali A.E."/>
            <person name="Liu N."/>
            <person name="Peng M."/>
            <person name="Yang Y."/>
        </authorList>
    </citation>
    <scope>NUCLEOTIDE SEQUENCE</scope>
    <source>
        <tissue evidence="1">Spear leaf of Hainan Tall coconut</tissue>
    </source>
</reference>
<proteinExistence type="predicted"/>
<protein>
    <submittedName>
        <fullName evidence="1">Uncharacterized protein</fullName>
    </submittedName>
</protein>
<dbReference type="AlphaFoldDB" id="A0A8K0N4J0"/>
<dbReference type="Proteomes" id="UP000797356">
    <property type="component" value="Chromosome 6"/>
</dbReference>
<reference evidence="1" key="2">
    <citation type="submission" date="2019-07" db="EMBL/GenBank/DDBJ databases">
        <authorList>
            <person name="Yang Y."/>
            <person name="Bocs S."/>
            <person name="Baudouin L."/>
        </authorList>
    </citation>
    <scope>NUCLEOTIDE SEQUENCE</scope>
    <source>
        <tissue evidence="1">Spear leaf of Hainan Tall coconut</tissue>
    </source>
</reference>
<organism evidence="1 2">
    <name type="scientific">Cocos nucifera</name>
    <name type="common">Coconut palm</name>
    <dbReference type="NCBI Taxonomy" id="13894"/>
    <lineage>
        <taxon>Eukaryota</taxon>
        <taxon>Viridiplantae</taxon>
        <taxon>Streptophyta</taxon>
        <taxon>Embryophyta</taxon>
        <taxon>Tracheophyta</taxon>
        <taxon>Spermatophyta</taxon>
        <taxon>Magnoliopsida</taxon>
        <taxon>Liliopsida</taxon>
        <taxon>Arecaceae</taxon>
        <taxon>Arecoideae</taxon>
        <taxon>Cocoseae</taxon>
        <taxon>Attaleinae</taxon>
        <taxon>Cocos</taxon>
    </lineage>
</organism>
<dbReference type="PANTHER" id="PTHR33526">
    <property type="entry name" value="OS07G0123800 PROTEIN"/>
    <property type="match status" value="1"/>
</dbReference>
<dbReference type="OrthoDB" id="694638at2759"/>